<evidence type="ECO:0008006" key="3">
    <source>
        <dbReference type="Google" id="ProtNLM"/>
    </source>
</evidence>
<organism evidence="1 2">
    <name type="scientific">Bifidobacterium aerophilum</name>
    <dbReference type="NCBI Taxonomy" id="1798155"/>
    <lineage>
        <taxon>Bacteria</taxon>
        <taxon>Bacillati</taxon>
        <taxon>Actinomycetota</taxon>
        <taxon>Actinomycetes</taxon>
        <taxon>Bifidobacteriales</taxon>
        <taxon>Bifidobacteriaceae</taxon>
        <taxon>Bifidobacterium</taxon>
    </lineage>
</organism>
<accession>A0A6N9Z6P9</accession>
<evidence type="ECO:0000313" key="2">
    <source>
        <dbReference type="Proteomes" id="UP000469194"/>
    </source>
</evidence>
<dbReference type="RefSeq" id="WP_163232011.1">
    <property type="nucleotide sequence ID" value="NZ_WHZW01000018.1"/>
</dbReference>
<evidence type="ECO:0000313" key="1">
    <source>
        <dbReference type="EMBL" id="NEG90090.1"/>
    </source>
</evidence>
<dbReference type="AlphaFoldDB" id="A0A6N9Z6P9"/>
<reference evidence="1 2" key="1">
    <citation type="submission" date="2019-10" db="EMBL/GenBank/DDBJ databases">
        <title>Bifidobacterium from non-human primates.</title>
        <authorList>
            <person name="Modesto M."/>
        </authorList>
    </citation>
    <scope>NUCLEOTIDE SEQUENCE [LARGE SCALE GENOMIC DNA]</scope>
    <source>
        <strain evidence="1 2">TRE17</strain>
    </source>
</reference>
<comment type="caution">
    <text evidence="1">The sequence shown here is derived from an EMBL/GenBank/DDBJ whole genome shotgun (WGS) entry which is preliminary data.</text>
</comment>
<keyword evidence="2" id="KW-1185">Reference proteome</keyword>
<gene>
    <name evidence="1" type="ORF">GFD25_08855</name>
</gene>
<sequence>MTTCGQCGRQMPDDEKTCARCGATRTEPVTMVNGGLLASLANGFTMAPLVTMGVDKGSGLDLDGAVS</sequence>
<dbReference type="Proteomes" id="UP000469194">
    <property type="component" value="Unassembled WGS sequence"/>
</dbReference>
<name>A0A6N9Z6P9_9BIFI</name>
<proteinExistence type="predicted"/>
<protein>
    <recommendedName>
        <fullName evidence="3">Zinc-ribbon domain-containing protein</fullName>
    </recommendedName>
</protein>
<dbReference type="EMBL" id="WHZW01000018">
    <property type="protein sequence ID" value="NEG90090.1"/>
    <property type="molecule type" value="Genomic_DNA"/>
</dbReference>